<dbReference type="Pfam" id="PF00300">
    <property type="entry name" value="His_Phos_1"/>
    <property type="match status" value="1"/>
</dbReference>
<dbReference type="AlphaFoldDB" id="F3YZJ8"/>
<feature type="binding site" evidence="2">
    <location>
        <position position="58"/>
    </location>
    <ligand>
        <name>substrate</name>
    </ligand>
</feature>
<keyword evidence="4" id="KW-1185">Reference proteome</keyword>
<dbReference type="KEGG" id="daf:Desaf_1358"/>
<feature type="active site" description="Proton donor/acceptor" evidence="1">
    <location>
        <position position="82"/>
    </location>
</feature>
<dbReference type="Proteomes" id="UP000007844">
    <property type="component" value="Chromosome"/>
</dbReference>
<dbReference type="SMART" id="SM00855">
    <property type="entry name" value="PGAM"/>
    <property type="match status" value="1"/>
</dbReference>
<dbReference type="EMBL" id="CP003221">
    <property type="protein sequence ID" value="EGJ49697.1"/>
    <property type="molecule type" value="Genomic_DNA"/>
</dbReference>
<gene>
    <name evidence="3" type="ORF">Desaf_1358</name>
</gene>
<dbReference type="eggNOG" id="COG0406">
    <property type="taxonomic scope" value="Bacteria"/>
</dbReference>
<reference evidence="3 4" key="1">
    <citation type="journal article" date="2011" name="J. Bacteriol.">
        <title>Genome sequence of the mercury-methylating and pleomorphic Desulfovibrio africanus Strain Walvis Bay.</title>
        <authorList>
            <person name="Brown S.D."/>
            <person name="Wall J.D."/>
            <person name="Kucken A.M."/>
            <person name="Gilmour C.C."/>
            <person name="Podar M."/>
            <person name="Brandt C.C."/>
            <person name="Teshima H."/>
            <person name="Detter J.C."/>
            <person name="Han C.S."/>
            <person name="Land M.L."/>
            <person name="Lucas S."/>
            <person name="Han J."/>
            <person name="Pennacchio L."/>
            <person name="Nolan M."/>
            <person name="Pitluck S."/>
            <person name="Woyke T."/>
            <person name="Goodwin L."/>
            <person name="Palumbo A.V."/>
            <person name="Elias D.A."/>
        </authorList>
    </citation>
    <scope>NUCLEOTIDE SEQUENCE [LARGE SCALE GENOMIC DNA]</scope>
    <source>
        <strain evidence="3 4">Walvis Bay</strain>
    </source>
</reference>
<organism evidence="3 4">
    <name type="scientific">Desulfocurvibacter africanus subsp. africanus str. Walvis Bay</name>
    <dbReference type="NCBI Taxonomy" id="690850"/>
    <lineage>
        <taxon>Bacteria</taxon>
        <taxon>Pseudomonadati</taxon>
        <taxon>Thermodesulfobacteriota</taxon>
        <taxon>Desulfovibrionia</taxon>
        <taxon>Desulfovibrionales</taxon>
        <taxon>Desulfovibrionaceae</taxon>
        <taxon>Desulfocurvibacter</taxon>
    </lineage>
</organism>
<dbReference type="STRING" id="690850.Desaf_1358"/>
<dbReference type="PIRSF" id="PIRSF000709">
    <property type="entry name" value="6PFK_2-Ptase"/>
    <property type="match status" value="1"/>
</dbReference>
<dbReference type="PANTHER" id="PTHR48100:SF62">
    <property type="entry name" value="GLUCOSYL-3-PHOSPHOGLYCERATE PHOSPHATASE"/>
    <property type="match status" value="1"/>
</dbReference>
<evidence type="ECO:0000256" key="2">
    <source>
        <dbReference type="PIRSR" id="PIRSR613078-2"/>
    </source>
</evidence>
<feature type="binding site" evidence="2">
    <location>
        <begin position="82"/>
        <end position="85"/>
    </location>
    <ligand>
        <name>substrate</name>
    </ligand>
</feature>
<dbReference type="SUPFAM" id="SSF53254">
    <property type="entry name" value="Phosphoglycerate mutase-like"/>
    <property type="match status" value="1"/>
</dbReference>
<evidence type="ECO:0000313" key="3">
    <source>
        <dbReference type="EMBL" id="EGJ49697.1"/>
    </source>
</evidence>
<dbReference type="PANTHER" id="PTHR48100">
    <property type="entry name" value="BROAD-SPECIFICITY PHOSPHATASE YOR283W-RELATED"/>
    <property type="match status" value="1"/>
</dbReference>
<feature type="active site" description="Tele-phosphohistidine intermediate" evidence="1">
    <location>
        <position position="9"/>
    </location>
</feature>
<evidence type="ECO:0000256" key="1">
    <source>
        <dbReference type="PIRSR" id="PIRSR613078-1"/>
    </source>
</evidence>
<dbReference type="CDD" id="cd07067">
    <property type="entry name" value="HP_PGM_like"/>
    <property type="match status" value="1"/>
</dbReference>
<dbReference type="Gene3D" id="3.40.50.1240">
    <property type="entry name" value="Phosphoglycerate mutase-like"/>
    <property type="match status" value="1"/>
</dbReference>
<accession>F3YZJ8</accession>
<sequence length="201" mass="22025">MSLFLLVRHGHANNVGKAINGRSPSVELTERGRREAREVAERLRGVGLSAVLSSPLERARQTAAPLAEAVGVRVDVRQELNELDYGQWTGKSYAELEGDPRWKAFNSFRSGTRIPGGETMLEVQARVAGLMLALREEYHGSRVALVSHADTIRAALMHFLGLPLDFVLRVVLEPASVSVLALEEWGAELRCLNHTGALPVL</sequence>
<evidence type="ECO:0000313" key="4">
    <source>
        <dbReference type="Proteomes" id="UP000007844"/>
    </source>
</evidence>
<proteinExistence type="predicted"/>
<dbReference type="GO" id="GO:0016791">
    <property type="term" value="F:phosphatase activity"/>
    <property type="evidence" value="ECO:0007669"/>
    <property type="project" value="TreeGrafter"/>
</dbReference>
<dbReference type="InterPro" id="IPR013078">
    <property type="entry name" value="His_Pase_superF_clade-1"/>
</dbReference>
<name>F3YZJ8_DESAF</name>
<dbReference type="InterPro" id="IPR050275">
    <property type="entry name" value="PGM_Phosphatase"/>
</dbReference>
<dbReference type="GO" id="GO:0005737">
    <property type="term" value="C:cytoplasm"/>
    <property type="evidence" value="ECO:0007669"/>
    <property type="project" value="TreeGrafter"/>
</dbReference>
<dbReference type="InterPro" id="IPR029033">
    <property type="entry name" value="His_PPase_superfam"/>
</dbReference>
<protein>
    <submittedName>
        <fullName evidence="3">Phosphoglycerate mutase</fullName>
    </submittedName>
</protein>
<dbReference type="RefSeq" id="WP_014259488.1">
    <property type="nucleotide sequence ID" value="NC_016629.1"/>
</dbReference>
<dbReference type="HOGENOM" id="CLU_033323_8_0_7"/>